<feature type="region of interest" description="Disordered" evidence="3">
    <location>
        <begin position="1"/>
        <end position="33"/>
    </location>
</feature>
<gene>
    <name evidence="5" type="ORF">THAOC_07818</name>
</gene>
<evidence type="ECO:0000256" key="2">
    <source>
        <dbReference type="ARBA" id="ARBA00023043"/>
    </source>
</evidence>
<dbReference type="Proteomes" id="UP000266841">
    <property type="component" value="Unassembled WGS sequence"/>
</dbReference>
<dbReference type="GO" id="GO:0005737">
    <property type="term" value="C:cytoplasm"/>
    <property type="evidence" value="ECO:0007669"/>
    <property type="project" value="TreeGrafter"/>
</dbReference>
<dbReference type="GO" id="GO:0051017">
    <property type="term" value="P:actin filament bundle assembly"/>
    <property type="evidence" value="ECO:0007669"/>
    <property type="project" value="TreeGrafter"/>
</dbReference>
<dbReference type="SUPFAM" id="SSF51045">
    <property type="entry name" value="WW domain"/>
    <property type="match status" value="1"/>
</dbReference>
<evidence type="ECO:0000313" key="5">
    <source>
        <dbReference type="EMBL" id="EJK70794.1"/>
    </source>
</evidence>
<dbReference type="PANTHER" id="PTHR24153">
    <property type="entry name" value="ESPIN"/>
    <property type="match status" value="1"/>
</dbReference>
<feature type="compositionally biased region" description="Polar residues" evidence="3">
    <location>
        <begin position="66"/>
        <end position="82"/>
    </location>
</feature>
<evidence type="ECO:0000313" key="6">
    <source>
        <dbReference type="Proteomes" id="UP000266841"/>
    </source>
</evidence>
<evidence type="ECO:0000256" key="3">
    <source>
        <dbReference type="SAM" id="MobiDB-lite"/>
    </source>
</evidence>
<dbReference type="GO" id="GO:0051015">
    <property type="term" value="F:actin filament binding"/>
    <property type="evidence" value="ECO:0007669"/>
    <property type="project" value="TreeGrafter"/>
</dbReference>
<dbReference type="PROSITE" id="PS50020">
    <property type="entry name" value="WW_DOMAIN_2"/>
    <property type="match status" value="1"/>
</dbReference>
<protein>
    <recommendedName>
        <fullName evidence="4">WW domain-containing protein</fullName>
    </recommendedName>
</protein>
<keyword evidence="1" id="KW-0677">Repeat</keyword>
<dbReference type="AlphaFoldDB" id="K0T0S8"/>
<feature type="compositionally biased region" description="Polar residues" evidence="3">
    <location>
        <begin position="130"/>
        <end position="155"/>
    </location>
</feature>
<reference evidence="5 6" key="1">
    <citation type="journal article" date="2012" name="Genome Biol.">
        <title>Genome and low-iron response of an oceanic diatom adapted to chronic iron limitation.</title>
        <authorList>
            <person name="Lommer M."/>
            <person name="Specht M."/>
            <person name="Roy A.S."/>
            <person name="Kraemer L."/>
            <person name="Andreson R."/>
            <person name="Gutowska M.A."/>
            <person name="Wolf J."/>
            <person name="Bergner S.V."/>
            <person name="Schilhabel M.B."/>
            <person name="Klostermeier U.C."/>
            <person name="Beiko R.G."/>
            <person name="Rosenstiel P."/>
            <person name="Hippler M."/>
            <person name="Laroche J."/>
        </authorList>
    </citation>
    <scope>NUCLEOTIDE SEQUENCE [LARGE SCALE GENOMIC DNA]</scope>
    <source>
        <strain evidence="5 6">CCMP1005</strain>
    </source>
</reference>
<comment type="caution">
    <text evidence="5">The sequence shown here is derived from an EMBL/GenBank/DDBJ whole genome shotgun (WGS) entry which is preliminary data.</text>
</comment>
<sequence>MHQPLKSVSSFTSSSGEWSEAAKSQMSFEEKERTSLAKDALFRTLASGVDCRDDSEAVNGAKKQESQSNDGASQISSSTGINSLRKRLKKANTKLQLTTKIAASSPVRLMRKRNGDYLSLSHLGDHESPTNDVETSQSITMSSSLGKSSTDDCTPSREQLLRMARLWKAAVDKKTGETYYYHRQTRQVKWSKPALFDEAQWSKPPLFSQAKEEDDPAKETCKPWGEQDVVWGKENNELVAFRPASRRCKPIPKAAMKCMSPKKRNAIVSSKALVAKQLNSASTSNLNCTPGECERDMSYNSLDEADGLTQLLRSIQQRDWHTALHRAASCPHEASVWVEKTVRGYLLWRYLPIHASIVLHAPVELVAELLRAYPDAARLRDYTANLPIHIAARRINENKEMAKIYNHLFQAFPESIVIEDGKGRTAHDLLKKNGRGAYEFFTDDSTSKDKQKRIQTGQKCEGFSLQSNFTAFSDNAPSVLDPIEDHHKIKSGYIHVKFEDSKTK</sequence>
<name>K0T0S8_THAOC</name>
<organism evidence="5 6">
    <name type="scientific">Thalassiosira oceanica</name>
    <name type="common">Marine diatom</name>
    <dbReference type="NCBI Taxonomy" id="159749"/>
    <lineage>
        <taxon>Eukaryota</taxon>
        <taxon>Sar</taxon>
        <taxon>Stramenopiles</taxon>
        <taxon>Ochrophyta</taxon>
        <taxon>Bacillariophyta</taxon>
        <taxon>Coscinodiscophyceae</taxon>
        <taxon>Thalassiosirophycidae</taxon>
        <taxon>Thalassiosirales</taxon>
        <taxon>Thalassiosiraceae</taxon>
        <taxon>Thalassiosira</taxon>
    </lineage>
</organism>
<dbReference type="EMBL" id="AGNL01008037">
    <property type="protein sequence ID" value="EJK70794.1"/>
    <property type="molecule type" value="Genomic_DNA"/>
</dbReference>
<dbReference type="OrthoDB" id="49250at2759"/>
<evidence type="ECO:0000259" key="4">
    <source>
        <dbReference type="PROSITE" id="PS50020"/>
    </source>
</evidence>
<keyword evidence="6" id="KW-1185">Reference proteome</keyword>
<dbReference type="InterPro" id="IPR036020">
    <property type="entry name" value="WW_dom_sf"/>
</dbReference>
<feature type="region of interest" description="Disordered" evidence="3">
    <location>
        <begin position="52"/>
        <end position="82"/>
    </location>
</feature>
<keyword evidence="2" id="KW-0040">ANK repeat</keyword>
<dbReference type="InterPro" id="IPR052420">
    <property type="entry name" value="Espin/Espin-like"/>
</dbReference>
<dbReference type="Gene3D" id="2.20.70.10">
    <property type="match status" value="1"/>
</dbReference>
<dbReference type="SMART" id="SM00456">
    <property type="entry name" value="WW"/>
    <property type="match status" value="1"/>
</dbReference>
<proteinExistence type="predicted"/>
<accession>K0T0S8</accession>
<dbReference type="InterPro" id="IPR001202">
    <property type="entry name" value="WW_dom"/>
</dbReference>
<dbReference type="PANTHER" id="PTHR24153:SF8">
    <property type="entry name" value="FORKED, ISOFORM F"/>
    <property type="match status" value="1"/>
</dbReference>
<feature type="compositionally biased region" description="Low complexity" evidence="3">
    <location>
        <begin position="7"/>
        <end position="19"/>
    </location>
</feature>
<dbReference type="Pfam" id="PF00397">
    <property type="entry name" value="WW"/>
    <property type="match status" value="1"/>
</dbReference>
<dbReference type="CDD" id="cd00201">
    <property type="entry name" value="WW"/>
    <property type="match status" value="1"/>
</dbReference>
<evidence type="ECO:0000256" key="1">
    <source>
        <dbReference type="ARBA" id="ARBA00022737"/>
    </source>
</evidence>
<feature type="domain" description="WW" evidence="4">
    <location>
        <begin position="167"/>
        <end position="195"/>
    </location>
</feature>
<feature type="region of interest" description="Disordered" evidence="3">
    <location>
        <begin position="122"/>
        <end position="155"/>
    </location>
</feature>